<dbReference type="InterPro" id="IPR014031">
    <property type="entry name" value="Ketoacyl_synth_C"/>
</dbReference>
<dbReference type="SUPFAM" id="SSF56801">
    <property type="entry name" value="Acetyl-CoA synthetase-like"/>
    <property type="match status" value="2"/>
</dbReference>
<dbReference type="Pfam" id="PF00668">
    <property type="entry name" value="Condensation"/>
    <property type="match status" value="1"/>
</dbReference>
<dbReference type="InterPro" id="IPR025110">
    <property type="entry name" value="AMP-bd_C"/>
</dbReference>
<dbReference type="InterPro" id="IPR001242">
    <property type="entry name" value="Condensation_dom"/>
</dbReference>
<dbReference type="Pfam" id="PF00975">
    <property type="entry name" value="Thioesterase"/>
    <property type="match status" value="1"/>
</dbReference>
<dbReference type="InterPro" id="IPR042099">
    <property type="entry name" value="ANL_N_sf"/>
</dbReference>
<evidence type="ECO:0000313" key="8">
    <source>
        <dbReference type="EMBL" id="CCO45208.1"/>
    </source>
</evidence>
<dbReference type="InterPro" id="IPR020845">
    <property type="entry name" value="AMP-binding_CS"/>
</dbReference>
<dbReference type="InterPro" id="IPR029058">
    <property type="entry name" value="AB_hydrolase_fold"/>
</dbReference>
<dbReference type="NCBIfam" id="NF003417">
    <property type="entry name" value="PRK04813.1"/>
    <property type="match status" value="2"/>
</dbReference>
<dbReference type="GO" id="GO:0044550">
    <property type="term" value="P:secondary metabolite biosynthetic process"/>
    <property type="evidence" value="ECO:0007669"/>
    <property type="project" value="TreeGrafter"/>
</dbReference>
<dbReference type="InterPro" id="IPR000873">
    <property type="entry name" value="AMP-dep_synth/lig_dom"/>
</dbReference>
<dbReference type="SMART" id="SM00822">
    <property type="entry name" value="PKS_KR"/>
    <property type="match status" value="1"/>
</dbReference>
<dbReference type="Gene3D" id="3.40.50.12780">
    <property type="entry name" value="N-terminal domain of ligase-like"/>
    <property type="match status" value="1"/>
</dbReference>
<comment type="caution">
    <text evidence="8">The sequence shown here is derived from an EMBL/GenBank/DDBJ whole genome shotgun (WGS) entry which is preliminary data.</text>
</comment>
<dbReference type="InterPro" id="IPR036291">
    <property type="entry name" value="NAD(P)-bd_dom_sf"/>
</dbReference>
<dbReference type="InterPro" id="IPR057326">
    <property type="entry name" value="KR_dom"/>
</dbReference>
<dbReference type="SMART" id="SM00825">
    <property type="entry name" value="PKS_KS"/>
    <property type="match status" value="1"/>
</dbReference>
<dbReference type="Gene3D" id="3.40.47.10">
    <property type="match status" value="1"/>
</dbReference>
<evidence type="ECO:0000256" key="3">
    <source>
        <dbReference type="ARBA" id="ARBA00022450"/>
    </source>
</evidence>
<dbReference type="InterPro" id="IPR006162">
    <property type="entry name" value="Ppantetheine_attach_site"/>
</dbReference>
<evidence type="ECO:0000259" key="7">
    <source>
        <dbReference type="PROSITE" id="PS52004"/>
    </source>
</evidence>
<dbReference type="Gene3D" id="3.30.300.30">
    <property type="match status" value="2"/>
</dbReference>
<evidence type="ECO:0000256" key="4">
    <source>
        <dbReference type="ARBA" id="ARBA00022553"/>
    </source>
</evidence>
<dbReference type="EMBL" id="CAOF01000049">
    <property type="protein sequence ID" value="CCO45208.1"/>
    <property type="molecule type" value="Genomic_DNA"/>
</dbReference>
<sequence>MIELFEEIVASHPEHPAIEDGERALTYSQLDRLSDALAAHFDGLGIKSGDRLGVCLPRSIELVTTLLAAVKMGVCYVPIEPSTPQKRREGLYLQCGIETVVSESTILSKWVRESDKEETVALKPIEQEFTEWLSNIETLKAPVPFRPNANSNDLACLFFTSGSTGVPKGVSVLCTGIQSVVHQPNYVPIELGSRVGCLANPTFDALTFEVWGALLNGATIVVVNQESLVNPALLASKLKRSRIDVAFMTTGLFNLMALEDPQALACIQHLLVGGEAFVPAKAAYFFDADQTKTARLYNAYGPTECTTFSACHPILPERLPEYIESGRVPIGQGINQTQIHIVVDRNRFAQPGEIGEIAITGPALAKGYFGDQQKTEARFLFLPWLNEKAYLSGDLGRINELGEIEFLGREDQQVKVRGHRIELTEIEQILQSHPSVMHASCVPVKDQETDIYAYLVLESDASKESLRTHLKQHLPAYMLPHRYFAITNPPLNKNGKLDRRQLRKMENREITDSDNRVISARAELLRQAPVSGEYFMSLTKEVLHLTSEPSLDESFVECGGDSLKAMRLVARLREKWDCSLSVGDVMSSESLLSVAKQIEQQALIPQEAGAEWTGEKQDGSRYLASPEQARLALLQYLNPSSVAYNAPYHFDIQGELDVDAFKKAWEFTVKHHGALRSAFLQSDGQIEVVERDYEDSLFGCQWLGNQTHKLDNIAKAVFDIENDALCRAAIAQPTNKNTNHLVLCFHHLVIDGWSVNVLLKALSEAYHSAIKNRSLAENENEDPFESRLTPVSYASFSVKRQQYHQSRSAQVARAFWQQQSKVSPPTLFGENAPLCQSNNTDGTREIILDDGLWHAAKLCAKQQGISLYSLLLAAFSLTLNRYFQQDRVSVASPVANREGGDFESLVGMCANTCLFQMDMPSGLSVDKYLALVNQVVVQTQKHQEIDFGEVAALQRDRNQDIIEAMLVLENTDTQALNLDGLALTAKTLFSGEAKFPLTLFVTDWGEKAECVLEFQGSKLNPELVSQFARSFSAVLNNLATQPNSAIHLLSAFNQEQMTQQIGWGEQPQTESLPWERLDEWFGFQASVTPDALAVELGEARLTYFELHEQSNRVAQALSEYVEPDGSSIVGVSFHRSPEVLAAILGILKAGAAYLPLDPDYPSERLERMIEMSGVALTLGGAHSALQHHFSFKTIAQLLLGFEGLNTPDKLLNLAEMKTDRAYVLYTSGSTGTPKGVDVSHRSLLNYLSHCTHHYYSDAERAVVSSSINFDATITTLLAPLVLGKTVTLIEQDGNEIQSILNALTSSEPAVFKLTPTHLKALSFYLDLEQPLLSNHTLVVGGEAFDVMTVKRIANSLPNTRIINEYGPTEATVGCTTYSYRYKDMFHSESKLASVPIGKPISGTAIYVLNPYAQPCPVGVQGEIYIGGNGLANGYLNQPDTTLERFVRVNVFGETQRLYKTGDLGYWNEQGELIYCGRNDDQVKLNGYRIELGEIENALANVLTNAACAVVLKTNSEGMETLIAYCQMSSERLAENKTRYIELLSQQLPDFMVPKLFVAINALPETPNGKLDREALPVPKEWFTAIKEVSNQSEMTSSVGQRLHTVFNELLGRSIDPDSHFFEAGFNSLSLMKAHSHIIKDDQLSQLTPPIKLVDLFAHSSVRKLTEYIENSTPVSASHIQNSPSQTSDIAVIGMAVNLPNADNLEAFWRVIQSGEECIQRIEQPDDNTDPSWVYVRSSMEGVDAFDAGYFGISEHDAKLMDPQQRHALMNAVHALEDAGIQWGNTNPIGVVMSASDNTYGSKVLRNSEGKLDDYALSLLNEKDFISTRIAYHLNLTGPAITSQTACSSSLVAIHQACRQIQTQECDIALAGGVNADLDTLEGYAYREGMILSKDGHCKPFSKHAGGTVPANGIGIVVLKRLDLAQQDGDRIYAVIKGSAVNNDGKDKVSFYAPSVKGQADVIVQAQKNAGVTSKQMDYIEAHGTGTKLGDPIEIEALSQAFERNRSDDLQNPECLIGSTKSQMGHLGSAAGVTGFIRTVLALYREELPKGTWNDKPNPDIDFSRAGLVLTKDSYEWNSNNRVAGVSSFGMGGTNAHVVLGSYDAGEPLFARSLPLTQFHKKPYLSDFYHRSVTAEPSERAEFEDWFREECWQRATKVSQKETDLPTLVYNSELTHHCPHLSEVFHANTVEVTNIEAFRASLEALSANHTRVNVLYCVDEKNPLWQGVELIQACLSAPHNMEVSLVCLLKGVADVTGDEALIPENSTVLGLANTVSVEQPNLSLVCLDVTDSASTSQLSAGIATLFERMESQTEESAEHINLYALRGRYLWKPAFQPYHFENEAYRFESEPYRFENKAVAMPDSGVYIVTGGTGGIGQRLCEYLSRLNENNVVISVSRSASDSSLSVQLGIQTVQCDVSDSEQWHTLIDSVATKFGKVTGIVHAAGSAGGAMLHSATASTIESSQNTKIAGAQNIVNSARQYHPEFVAFCSSMSSVYPVAGQTDYCAANTFLNQLAVSENQSGSVRYISLNFPTWAKTGMAKAVEDTAFAITPDEGVRVFERAVESGEGVIYVSPLKPKSAQAFFHRLNSKPERTSNIEHSDCANSNVREQLTRIFSEVLGMDESDIETDVCFYDLGGDSLTVLDLFDELNATFPNQFSLAELNHNISIDRLVEKLECGAQSDSLVPDDGETDVVIHPVGGEVSGYRYWLENYPKNRTVLTLRDPLLGDERESLSTIESLAEHYHNILKSKKVSRVIGWSFGAVIALEMAKNLDPAVELVLIDPPALDDQRETDQQELNRVFVSEIIQQYPELEGQLNSQSSVSDIVKALSQQGHVQASEQTQQYLEKVVSTCQKNAAALTTYRSTHKVSNPTCLFYASEHEEEEQQRMLASWQIPLLNMTSQVVNGDHYSILNKEGSKAMIGALPNN</sequence>
<dbReference type="GO" id="GO:0016746">
    <property type="term" value="F:acyltransferase activity"/>
    <property type="evidence" value="ECO:0007669"/>
    <property type="project" value="InterPro"/>
</dbReference>
<reference evidence="8 9" key="1">
    <citation type="journal article" date="2013" name="ISME J.">
        <title>Comparative genomics of pathogenic lineages of Vibrio nigripulchritudo identifies virulence-associated traits.</title>
        <authorList>
            <person name="Goudenege D."/>
            <person name="Labreuche Y."/>
            <person name="Krin E."/>
            <person name="Ansquer D."/>
            <person name="Mangenot S."/>
            <person name="Calteau A."/>
            <person name="Medigue C."/>
            <person name="Mazel D."/>
            <person name="Polz M.F."/>
            <person name="Le Roux F."/>
        </authorList>
    </citation>
    <scope>NUCLEOTIDE SEQUENCE [LARGE SCALE GENOMIC DNA]</scope>
    <source>
        <strain evidence="8 9">SOn1</strain>
    </source>
</reference>
<evidence type="ECO:0000313" key="9">
    <source>
        <dbReference type="Proteomes" id="UP000018211"/>
    </source>
</evidence>
<dbReference type="PANTHER" id="PTHR45527">
    <property type="entry name" value="NONRIBOSOMAL PEPTIDE SYNTHETASE"/>
    <property type="match status" value="1"/>
</dbReference>
<dbReference type="SUPFAM" id="SSF53901">
    <property type="entry name" value="Thiolase-like"/>
    <property type="match status" value="1"/>
</dbReference>
<dbReference type="Pfam" id="PF16197">
    <property type="entry name" value="KAsynt_C_assoc"/>
    <property type="match status" value="1"/>
</dbReference>
<dbReference type="InterPro" id="IPR020841">
    <property type="entry name" value="PKS_Beta-ketoAc_synthase_dom"/>
</dbReference>
<dbReference type="Gene3D" id="2.30.38.10">
    <property type="entry name" value="Luciferase, Domain 3"/>
    <property type="match status" value="1"/>
</dbReference>
<dbReference type="SUPFAM" id="SSF47336">
    <property type="entry name" value="ACP-like"/>
    <property type="match status" value="3"/>
</dbReference>
<dbReference type="InterPro" id="IPR032821">
    <property type="entry name" value="PKS_assoc"/>
</dbReference>
<dbReference type="Pfam" id="PF00550">
    <property type="entry name" value="PP-binding"/>
    <property type="match status" value="3"/>
</dbReference>
<dbReference type="FunFam" id="3.30.300.30:FF:000015">
    <property type="entry name" value="Nonribosomal peptide synthase SidD"/>
    <property type="match status" value="1"/>
</dbReference>
<dbReference type="NCBIfam" id="TIGR01733">
    <property type="entry name" value="AA-adenyl-dom"/>
    <property type="match status" value="2"/>
</dbReference>
<dbReference type="Gene3D" id="3.40.50.980">
    <property type="match status" value="2"/>
</dbReference>
<dbReference type="Gene3D" id="3.40.50.1820">
    <property type="entry name" value="alpha/beta hydrolase"/>
    <property type="match status" value="1"/>
</dbReference>
<dbReference type="GO" id="GO:0043041">
    <property type="term" value="P:amino acid activation for nonribosomal peptide biosynthetic process"/>
    <property type="evidence" value="ECO:0007669"/>
    <property type="project" value="TreeGrafter"/>
</dbReference>
<proteinExistence type="inferred from homology"/>
<dbReference type="PROSITE" id="PS52004">
    <property type="entry name" value="KS3_2"/>
    <property type="match status" value="1"/>
</dbReference>
<dbReference type="PANTHER" id="PTHR45527:SF1">
    <property type="entry name" value="FATTY ACID SYNTHASE"/>
    <property type="match status" value="1"/>
</dbReference>
<protein>
    <submittedName>
        <fullName evidence="8">Polyketide synthase (Fatty acid synthase/beta-ketoacyl synthase)</fullName>
    </submittedName>
</protein>
<dbReference type="Pfam" id="PF00109">
    <property type="entry name" value="ketoacyl-synt"/>
    <property type="match status" value="1"/>
</dbReference>
<dbReference type="CDD" id="cd00833">
    <property type="entry name" value="PKS"/>
    <property type="match status" value="1"/>
</dbReference>
<dbReference type="SUPFAM" id="SSF53474">
    <property type="entry name" value="alpha/beta-Hydrolases"/>
    <property type="match status" value="1"/>
</dbReference>
<dbReference type="CDD" id="cd05930">
    <property type="entry name" value="A_NRPS"/>
    <property type="match status" value="1"/>
</dbReference>
<dbReference type="InterPro" id="IPR036736">
    <property type="entry name" value="ACP-like_sf"/>
</dbReference>
<comment type="cofactor">
    <cofactor evidence="1">
        <name>pantetheine 4'-phosphate</name>
        <dbReference type="ChEBI" id="CHEBI:47942"/>
    </cofactor>
</comment>
<organism evidence="8 9">
    <name type="scientific">Vibrio nigripulchritudo SOn1</name>
    <dbReference type="NCBI Taxonomy" id="1238450"/>
    <lineage>
        <taxon>Bacteria</taxon>
        <taxon>Pseudomonadati</taxon>
        <taxon>Pseudomonadota</taxon>
        <taxon>Gammaproteobacteria</taxon>
        <taxon>Vibrionales</taxon>
        <taxon>Vibrionaceae</taxon>
        <taxon>Vibrio</taxon>
    </lineage>
</organism>
<dbReference type="SMART" id="SM00823">
    <property type="entry name" value="PKS_PP"/>
    <property type="match status" value="2"/>
</dbReference>
<dbReference type="InterPro" id="IPR023213">
    <property type="entry name" value="CAT-like_dom_sf"/>
</dbReference>
<dbReference type="Proteomes" id="UP000018211">
    <property type="component" value="Unassembled WGS sequence"/>
</dbReference>
<dbReference type="PROSITE" id="PS00455">
    <property type="entry name" value="AMP_BINDING"/>
    <property type="match status" value="2"/>
</dbReference>
<dbReference type="Pfam" id="PF00501">
    <property type="entry name" value="AMP-binding"/>
    <property type="match status" value="2"/>
</dbReference>
<dbReference type="Gene3D" id="3.30.559.30">
    <property type="entry name" value="Nonribosomal peptide synthetase, condensation domain"/>
    <property type="match status" value="1"/>
</dbReference>
<feature type="domain" description="Ketosynthase family 3 (KS3)" evidence="7">
    <location>
        <begin position="1686"/>
        <end position="2101"/>
    </location>
</feature>
<feature type="domain" description="Carrier" evidence="6">
    <location>
        <begin position="1592"/>
        <end position="1672"/>
    </location>
</feature>
<comment type="similarity">
    <text evidence="2">Belongs to the short-chain dehydrogenases/reductases (SDR) family.</text>
</comment>
<dbReference type="InterPro" id="IPR009081">
    <property type="entry name" value="PP-bd_ACP"/>
</dbReference>
<dbReference type="GO" id="GO:0005737">
    <property type="term" value="C:cytoplasm"/>
    <property type="evidence" value="ECO:0007669"/>
    <property type="project" value="TreeGrafter"/>
</dbReference>
<dbReference type="Gene3D" id="1.10.1200.10">
    <property type="entry name" value="ACP-like"/>
    <property type="match status" value="3"/>
</dbReference>
<dbReference type="InterPro" id="IPR020806">
    <property type="entry name" value="PKS_PP-bd"/>
</dbReference>
<dbReference type="RefSeq" id="WP_022610787.1">
    <property type="nucleotide sequence ID" value="NZ_LK391965.1"/>
</dbReference>
<dbReference type="Pfam" id="PF02801">
    <property type="entry name" value="Ketoacyl-synt_C"/>
    <property type="match status" value="1"/>
</dbReference>
<dbReference type="Pfam" id="PF08659">
    <property type="entry name" value="KR"/>
    <property type="match status" value="1"/>
</dbReference>
<dbReference type="InterPro" id="IPR016039">
    <property type="entry name" value="Thiolase-like"/>
</dbReference>
<feature type="domain" description="Carrier" evidence="6">
    <location>
        <begin position="511"/>
        <end position="602"/>
    </location>
</feature>
<dbReference type="InterPro" id="IPR001031">
    <property type="entry name" value="Thioesterase"/>
</dbReference>
<dbReference type="InterPro" id="IPR014030">
    <property type="entry name" value="Ketoacyl_synth_N"/>
</dbReference>
<keyword evidence="5" id="KW-0808">Transferase</keyword>
<evidence type="ECO:0000256" key="1">
    <source>
        <dbReference type="ARBA" id="ARBA00001957"/>
    </source>
</evidence>
<evidence type="ECO:0000256" key="2">
    <source>
        <dbReference type="ARBA" id="ARBA00006484"/>
    </source>
</evidence>
<gene>
    <name evidence="8" type="ORF">VIBNISOn1_1420008</name>
</gene>
<evidence type="ECO:0000256" key="5">
    <source>
        <dbReference type="ARBA" id="ARBA00022679"/>
    </source>
</evidence>
<feature type="domain" description="Carrier" evidence="6">
    <location>
        <begin position="2605"/>
        <end position="2679"/>
    </location>
</feature>
<keyword evidence="4" id="KW-0597">Phosphoprotein</keyword>
<dbReference type="PROSITE" id="PS50075">
    <property type="entry name" value="CARRIER"/>
    <property type="match status" value="3"/>
</dbReference>
<evidence type="ECO:0000259" key="6">
    <source>
        <dbReference type="PROSITE" id="PS50075"/>
    </source>
</evidence>
<dbReference type="InterPro" id="IPR013968">
    <property type="entry name" value="PKS_KR"/>
</dbReference>
<dbReference type="InterPro" id="IPR045851">
    <property type="entry name" value="AMP-bd_C_sf"/>
</dbReference>
<dbReference type="SUPFAM" id="SSF51735">
    <property type="entry name" value="NAD(P)-binding Rossmann-fold domains"/>
    <property type="match status" value="2"/>
</dbReference>
<keyword evidence="3" id="KW-0596">Phosphopantetheine</keyword>
<dbReference type="Gene3D" id="3.40.50.720">
    <property type="entry name" value="NAD(P)-binding Rossmann-like Domain"/>
    <property type="match status" value="1"/>
</dbReference>
<dbReference type="PROSITE" id="PS00012">
    <property type="entry name" value="PHOSPHOPANTETHEINE"/>
    <property type="match status" value="1"/>
</dbReference>
<accession>A0AAV2VKN9</accession>
<name>A0AAV2VKN9_9VIBR</name>
<dbReference type="Gene3D" id="3.30.559.10">
    <property type="entry name" value="Chloramphenicol acetyltransferase-like domain"/>
    <property type="match status" value="1"/>
</dbReference>
<dbReference type="Pfam" id="PF13193">
    <property type="entry name" value="AMP-binding_C"/>
    <property type="match status" value="1"/>
</dbReference>
<dbReference type="InterPro" id="IPR010071">
    <property type="entry name" value="AA_adenyl_dom"/>
</dbReference>
<dbReference type="GO" id="GO:0031177">
    <property type="term" value="F:phosphopantetheine binding"/>
    <property type="evidence" value="ECO:0007669"/>
    <property type="project" value="InterPro"/>
</dbReference>
<dbReference type="SUPFAM" id="SSF52777">
    <property type="entry name" value="CoA-dependent acyltransferases"/>
    <property type="match status" value="2"/>
</dbReference>